<sequence>MNSQASVESAPSPGARSARPAAVVLRSATATWYQDGPHEPLVRIPHTSATPCAAVPGCGRPRAVLFDRDGTLVEDVPHNTDPGRIRPRPSAREALATLRAAGVPAGVVSNQPDVGRGLLALAQLDALHARMEALVGPIAVTAVCPHLPQDGCGCRKPQPGLVLAACRVLGVRPPETAVVGDIAADLGAAHRAGATGVLVPNPATRAAETRAAPRTAAHLAAAVRALVGAPTRPGGRT</sequence>
<dbReference type="Proteomes" id="UP001518976">
    <property type="component" value="Unassembled WGS sequence"/>
</dbReference>
<feature type="region of interest" description="Disordered" evidence="8">
    <location>
        <begin position="1"/>
        <end position="21"/>
    </location>
</feature>
<dbReference type="InterPro" id="IPR004446">
    <property type="entry name" value="Heptose_bisP_phosphatase"/>
</dbReference>
<dbReference type="EMBL" id="JAFFZN010000003">
    <property type="protein sequence ID" value="MBO8184977.1"/>
    <property type="molecule type" value="Genomic_DNA"/>
</dbReference>
<evidence type="ECO:0000256" key="4">
    <source>
        <dbReference type="ARBA" id="ARBA00022723"/>
    </source>
</evidence>
<dbReference type="NCBIfam" id="TIGR01656">
    <property type="entry name" value="Histidinol-ppas"/>
    <property type="match status" value="1"/>
</dbReference>
<evidence type="ECO:0000256" key="6">
    <source>
        <dbReference type="ARBA" id="ARBA00023277"/>
    </source>
</evidence>
<keyword evidence="3" id="KW-0963">Cytoplasm</keyword>
<organism evidence="9 10">
    <name type="scientific">Streptomyces spirodelae</name>
    <dbReference type="NCBI Taxonomy" id="2812904"/>
    <lineage>
        <taxon>Bacteria</taxon>
        <taxon>Bacillati</taxon>
        <taxon>Actinomycetota</taxon>
        <taxon>Actinomycetes</taxon>
        <taxon>Kitasatosporales</taxon>
        <taxon>Streptomycetaceae</taxon>
        <taxon>Streptomyces</taxon>
    </lineage>
</organism>
<evidence type="ECO:0000256" key="2">
    <source>
        <dbReference type="ARBA" id="ARBA00005628"/>
    </source>
</evidence>
<dbReference type="Pfam" id="PF13242">
    <property type="entry name" value="Hydrolase_like"/>
    <property type="match status" value="1"/>
</dbReference>
<dbReference type="NCBIfam" id="TIGR01662">
    <property type="entry name" value="HAD-SF-IIIA"/>
    <property type="match status" value="1"/>
</dbReference>
<proteinExistence type="inferred from homology"/>
<comment type="subcellular location">
    <subcellularLocation>
        <location evidence="1">Cytoplasm</location>
    </subcellularLocation>
</comment>
<keyword evidence="6" id="KW-0119">Carbohydrate metabolism</keyword>
<gene>
    <name evidence="9" type="ORF">JW592_05750</name>
</gene>
<evidence type="ECO:0000256" key="3">
    <source>
        <dbReference type="ARBA" id="ARBA00022490"/>
    </source>
</evidence>
<keyword evidence="5 9" id="KW-0378">Hydrolase</keyword>
<evidence type="ECO:0000256" key="1">
    <source>
        <dbReference type="ARBA" id="ARBA00004496"/>
    </source>
</evidence>
<evidence type="ECO:0000313" key="9">
    <source>
        <dbReference type="EMBL" id="MBO8184977.1"/>
    </source>
</evidence>
<dbReference type="InterPro" id="IPR006549">
    <property type="entry name" value="HAD-SF_hydro_IIIA"/>
</dbReference>
<dbReference type="InterPro" id="IPR036412">
    <property type="entry name" value="HAD-like_sf"/>
</dbReference>
<evidence type="ECO:0000256" key="5">
    <source>
        <dbReference type="ARBA" id="ARBA00022801"/>
    </source>
</evidence>
<dbReference type="Gene3D" id="3.40.50.1000">
    <property type="entry name" value="HAD superfamily/HAD-like"/>
    <property type="match status" value="1"/>
</dbReference>
<evidence type="ECO:0000256" key="8">
    <source>
        <dbReference type="SAM" id="MobiDB-lite"/>
    </source>
</evidence>
<evidence type="ECO:0000256" key="7">
    <source>
        <dbReference type="ARBA" id="ARBA00031828"/>
    </source>
</evidence>
<dbReference type="GO" id="GO:0016787">
    <property type="term" value="F:hydrolase activity"/>
    <property type="evidence" value="ECO:0007669"/>
    <property type="project" value="UniProtKB-KW"/>
</dbReference>
<dbReference type="RefSeq" id="WP_209263760.1">
    <property type="nucleotide sequence ID" value="NZ_JAFFZN010000003.1"/>
</dbReference>
<dbReference type="PANTHER" id="PTHR42891">
    <property type="entry name" value="D-GLYCERO-BETA-D-MANNO-HEPTOSE-1,7-BISPHOSPHATE 7-PHOSPHATASE"/>
    <property type="match status" value="1"/>
</dbReference>
<keyword evidence="10" id="KW-1185">Reference proteome</keyword>
<comment type="similarity">
    <text evidence="2">Belongs to the GmhB family.</text>
</comment>
<protein>
    <recommendedName>
        <fullName evidence="7">D,D-heptose 1,7-bisphosphate phosphatase</fullName>
    </recommendedName>
</protein>
<dbReference type="SUPFAM" id="SSF56784">
    <property type="entry name" value="HAD-like"/>
    <property type="match status" value="1"/>
</dbReference>
<name>A0ABS3WPD0_9ACTN</name>
<dbReference type="PANTHER" id="PTHR42891:SF1">
    <property type="entry name" value="D-GLYCERO-BETA-D-MANNO-HEPTOSE-1,7-BISPHOSPHATE 7-PHOSPHATASE"/>
    <property type="match status" value="1"/>
</dbReference>
<feature type="compositionally biased region" description="Low complexity" evidence="8">
    <location>
        <begin position="9"/>
        <end position="21"/>
    </location>
</feature>
<dbReference type="InterPro" id="IPR006543">
    <property type="entry name" value="Histidinol-phos"/>
</dbReference>
<accession>A0ABS3WPD0</accession>
<reference evidence="9 10" key="1">
    <citation type="submission" date="2021-02" db="EMBL/GenBank/DDBJ databases">
        <title>Streptomyces spirodelae sp. nov., isolated from duckweed.</title>
        <authorList>
            <person name="Saimee Y."/>
            <person name="Duangmal K."/>
        </authorList>
    </citation>
    <scope>NUCLEOTIDE SEQUENCE [LARGE SCALE GENOMIC DNA]</scope>
    <source>
        <strain evidence="9 10">DW4-2</strain>
    </source>
</reference>
<comment type="caution">
    <text evidence="9">The sequence shown here is derived from an EMBL/GenBank/DDBJ whole genome shotgun (WGS) entry which is preliminary data.</text>
</comment>
<keyword evidence="4" id="KW-0479">Metal-binding</keyword>
<dbReference type="InterPro" id="IPR023214">
    <property type="entry name" value="HAD_sf"/>
</dbReference>
<evidence type="ECO:0000313" key="10">
    <source>
        <dbReference type="Proteomes" id="UP001518976"/>
    </source>
</evidence>